<evidence type="ECO:0000313" key="3">
    <source>
        <dbReference type="Proteomes" id="UP000293345"/>
    </source>
</evidence>
<evidence type="ECO:0000256" key="1">
    <source>
        <dbReference type="SAM" id="Coils"/>
    </source>
</evidence>
<dbReference type="Proteomes" id="UP000293345">
    <property type="component" value="Unassembled WGS sequence"/>
</dbReference>
<feature type="coiled-coil region" evidence="1">
    <location>
        <begin position="93"/>
        <end position="120"/>
    </location>
</feature>
<dbReference type="PANTHER" id="PTHR47372:SF11">
    <property type="entry name" value="RE19971P"/>
    <property type="match status" value="1"/>
</dbReference>
<sequence>MAVTYKGLTIKFGGDTTELQGALKSVQTTAKDTQGALKDINRALKFDPGNTDLLVEKEKLLNRAYGETKTKLDAYKAALATLDEKKRSGATLTEREEAQYSSLKAQIAICENQLESYSDDLKSVGREAQASKGNLYQFGQTIQDNSDKLEKAGKGLETAGKTITGTVTGAATALVGLASSQEEQIEQTHQLDAAWKDAGGTSEQARSSYALFYKLLGEEDTATEAAQNLSRLTTNQQELDKWNNIAAGSFSKFGDALPLENLVEASQETAHTGTVTGGLADALNWATASNEQWSAALSGNQAAQQAFNDQIDQGATKEDAFNAALAACGDEQERSSLITQTLDGLYGNIGETYQETNKTMLDTREAQAELNRKMAEAGEAAMPFKEKALELGTTLLEKVTPALEGVSDWYKSLTPEQQDMAANVALGTVAFGGLATGIGKTLQKGVEIGQTFKDVAGGFASLAGKFGEGGGAIGTAATGFGGMAEKAGGLASTLGGKLSTGWTSFTGLIAANPILLGVAAVAAAVAGLTWFFTQTETGKQLWSDFTGWISEKWQGVQDFFAGVPEFWSGVWDGITGKAEEVKNSLGEKFEGIKQGASDAWEGLKSNASDAWENLKSAASEKFGAIKDSIQTDMNTGQIVGSAASNALKAAMNGDWDAAKSQAGSAFQAIQSNIQTKMNNAKDNAINAGNSIGEKLGFPGLGSTVAGVFSNIKSNITSPIDEAWNFISGIPGKIQNAFSGIRISLPHINMPHFNVSWRNIGGVVRLPSISVDWFAKGGYFDKPSIIGVGEAGGEHVAPDAKLRSSVKESVEAGIARVLDRLRGGFGGGAQVNVTVNATVANNMDAYTTGQQIGAGIASKLKQKGVPVGA</sequence>
<dbReference type="PANTHER" id="PTHR47372">
    <property type="entry name" value="DAUER UP-REGULATED-RELATED"/>
    <property type="match status" value="1"/>
</dbReference>
<gene>
    <name evidence="2" type="ORF">ET524_10610</name>
</gene>
<evidence type="ECO:0008006" key="4">
    <source>
        <dbReference type="Google" id="ProtNLM"/>
    </source>
</evidence>
<organism evidence="2 3">
    <name type="scientific">Senegalimassilia faecalis</name>
    <dbReference type="NCBI Taxonomy" id="2509433"/>
    <lineage>
        <taxon>Bacteria</taxon>
        <taxon>Bacillati</taxon>
        <taxon>Actinomycetota</taxon>
        <taxon>Coriobacteriia</taxon>
        <taxon>Coriobacteriales</taxon>
        <taxon>Coriobacteriaceae</taxon>
        <taxon>Senegalimassilia</taxon>
    </lineage>
</organism>
<proteinExistence type="predicted"/>
<evidence type="ECO:0000313" key="2">
    <source>
        <dbReference type="EMBL" id="RXZ54883.1"/>
    </source>
</evidence>
<dbReference type="EMBL" id="SDPW01000001">
    <property type="protein sequence ID" value="RXZ54883.1"/>
    <property type="molecule type" value="Genomic_DNA"/>
</dbReference>
<keyword evidence="1" id="KW-0175">Coiled coil</keyword>
<comment type="caution">
    <text evidence="2">The sequence shown here is derived from an EMBL/GenBank/DDBJ whole genome shotgun (WGS) entry which is preliminary data.</text>
</comment>
<dbReference type="Gene3D" id="1.20.120.20">
    <property type="entry name" value="Apolipoprotein"/>
    <property type="match status" value="1"/>
</dbReference>
<dbReference type="RefSeq" id="WP_129425700.1">
    <property type="nucleotide sequence ID" value="NZ_SDPW01000001.1"/>
</dbReference>
<protein>
    <recommendedName>
        <fullName evidence="4">Phage tail tape measure protein</fullName>
    </recommendedName>
</protein>
<keyword evidence="3" id="KW-1185">Reference proteome</keyword>
<name>A0A4Q2K4X3_9ACTN</name>
<reference evidence="2 3" key="1">
    <citation type="submission" date="2019-01" db="EMBL/GenBank/DDBJ databases">
        <title>Senegalimassilia sp. nov. KGMB04484 isolated human feces.</title>
        <authorList>
            <person name="Han K.-I."/>
            <person name="Kim J.-S."/>
            <person name="Lee K.C."/>
            <person name="Suh M.K."/>
            <person name="Eom M.K."/>
            <person name="Lee J.H."/>
            <person name="Park S.-H."/>
            <person name="Kang S.W."/>
            <person name="Park J.-E."/>
            <person name="Oh B.S."/>
            <person name="Yu S.Y."/>
            <person name="Choi S.-H."/>
            <person name="Lee D.H."/>
            <person name="Yoon H."/>
            <person name="Kim B.-Y."/>
            <person name="Lee J.H."/>
            <person name="Lee J.-S."/>
        </authorList>
    </citation>
    <scope>NUCLEOTIDE SEQUENCE [LARGE SCALE GENOMIC DNA]</scope>
    <source>
        <strain evidence="2 3">KGMB04484</strain>
    </source>
</reference>
<accession>A0A4Q2K4X3</accession>
<dbReference type="OrthoDB" id="3196853at2"/>
<dbReference type="AlphaFoldDB" id="A0A4Q2K4X3"/>
<dbReference type="GO" id="GO:0005886">
    <property type="term" value="C:plasma membrane"/>
    <property type="evidence" value="ECO:0007669"/>
    <property type="project" value="TreeGrafter"/>
</dbReference>